<dbReference type="GO" id="GO:0005634">
    <property type="term" value="C:nucleus"/>
    <property type="evidence" value="ECO:0000318"/>
    <property type="project" value="GO_Central"/>
</dbReference>
<keyword evidence="5" id="KW-0539">Nucleus</keyword>
<evidence type="ECO:0000313" key="9">
    <source>
        <dbReference type="EMBL" id="ERN11783.1"/>
    </source>
</evidence>
<dbReference type="PRINTS" id="PR00367">
    <property type="entry name" value="ETHRSPELEMNT"/>
</dbReference>
<gene>
    <name evidence="9" type="ORF">AMTR_s00022p00250320</name>
</gene>
<sequence length="280" mass="31594">MESCRKNLMKTCKKGPTRGKGGPQNSSCEYRGVRQRTWGKWVAEIREPKKRTRLWLGSFSTAEEAALAYDEAARRLYGPEAHLNLPHIHSNPHSLQKTLSVNWFSSKNFGSNYHSYGVLNLNAQPNVHVIHQRLQEMKKNVNQPPPVSCPLVFSEKGKVNSGPEIEREEKDGLENYGFSAQEKQIDLKEFLEQLGVLKDEQLGVLKEESGSDSSATPPQQILLGNNFPAISETGELDGQDFLWDELEELNGFDHNTDDQTCTIQIEGHEDICLTSSIWDL</sequence>
<dbReference type="HOGENOM" id="CLU_984879_0_0_1"/>
<dbReference type="InterPro" id="IPR016177">
    <property type="entry name" value="DNA-bd_dom_sf"/>
</dbReference>
<comment type="subcellular location">
    <subcellularLocation>
        <location evidence="1">Nucleus</location>
    </subcellularLocation>
</comment>
<feature type="domain" description="AP2/ERF" evidence="8">
    <location>
        <begin position="29"/>
        <end position="86"/>
    </location>
</feature>
<organism evidence="9 10">
    <name type="scientific">Amborella trichopoda</name>
    <dbReference type="NCBI Taxonomy" id="13333"/>
    <lineage>
        <taxon>Eukaryota</taxon>
        <taxon>Viridiplantae</taxon>
        <taxon>Streptophyta</taxon>
        <taxon>Embryophyta</taxon>
        <taxon>Tracheophyta</taxon>
        <taxon>Spermatophyta</taxon>
        <taxon>Magnoliopsida</taxon>
        <taxon>Amborellales</taxon>
        <taxon>Amborellaceae</taxon>
        <taxon>Amborella</taxon>
    </lineage>
</organism>
<evidence type="ECO:0000256" key="4">
    <source>
        <dbReference type="ARBA" id="ARBA00023163"/>
    </source>
</evidence>
<dbReference type="GO" id="GO:0045893">
    <property type="term" value="P:positive regulation of DNA-templated transcription"/>
    <property type="evidence" value="ECO:0000318"/>
    <property type="project" value="GO_Central"/>
</dbReference>
<keyword evidence="2" id="KW-0805">Transcription regulation</keyword>
<keyword evidence="4" id="KW-0804">Transcription</keyword>
<feature type="region of interest" description="Disordered" evidence="7">
    <location>
        <begin position="1"/>
        <end position="28"/>
    </location>
</feature>
<comment type="similarity">
    <text evidence="6">Belongs to the AP2/ERF transcription factor family. ERF subfamily.</text>
</comment>
<dbReference type="AlphaFoldDB" id="W1PUP9"/>
<dbReference type="InterPro" id="IPR001471">
    <property type="entry name" value="AP2/ERF_dom"/>
</dbReference>
<dbReference type="PANTHER" id="PTHR31241:SF2">
    <property type="entry name" value="DEHYDRATION-RESPONSIVE ELEMENT-BINDING PROTEIN 2F"/>
    <property type="match status" value="1"/>
</dbReference>
<dbReference type="EMBL" id="KI392687">
    <property type="protein sequence ID" value="ERN11783.1"/>
    <property type="molecule type" value="Genomic_DNA"/>
</dbReference>
<evidence type="ECO:0000313" key="10">
    <source>
        <dbReference type="Proteomes" id="UP000017836"/>
    </source>
</evidence>
<dbReference type="GO" id="GO:0000976">
    <property type="term" value="F:transcription cis-regulatory region binding"/>
    <property type="evidence" value="ECO:0000318"/>
    <property type="project" value="GO_Central"/>
</dbReference>
<dbReference type="eggNOG" id="ENOG502R56F">
    <property type="taxonomic scope" value="Eukaryota"/>
</dbReference>
<dbReference type="GO" id="GO:0003700">
    <property type="term" value="F:DNA-binding transcription factor activity"/>
    <property type="evidence" value="ECO:0000318"/>
    <property type="project" value="GO_Central"/>
</dbReference>
<reference evidence="10" key="1">
    <citation type="journal article" date="2013" name="Science">
        <title>The Amborella genome and the evolution of flowering plants.</title>
        <authorList>
            <consortium name="Amborella Genome Project"/>
        </authorList>
    </citation>
    <scope>NUCLEOTIDE SEQUENCE [LARGE SCALE GENOMIC DNA]</scope>
</reference>
<keyword evidence="3" id="KW-0238">DNA-binding</keyword>
<dbReference type="Gene3D" id="3.30.730.10">
    <property type="entry name" value="AP2/ERF domain"/>
    <property type="match status" value="1"/>
</dbReference>
<dbReference type="PANTHER" id="PTHR31241">
    <property type="entry name" value="DEHYDRATION-RESPONSIVE ELEMENT-BINDING PROTEIN 2C"/>
    <property type="match status" value="1"/>
</dbReference>
<accession>W1PUP9</accession>
<evidence type="ECO:0000256" key="7">
    <source>
        <dbReference type="SAM" id="MobiDB-lite"/>
    </source>
</evidence>
<feature type="compositionally biased region" description="Basic residues" evidence="7">
    <location>
        <begin position="7"/>
        <end position="17"/>
    </location>
</feature>
<dbReference type="SUPFAM" id="SSF54171">
    <property type="entry name" value="DNA-binding domain"/>
    <property type="match status" value="1"/>
</dbReference>
<dbReference type="Gramene" id="ERN11783">
    <property type="protein sequence ID" value="ERN11783"/>
    <property type="gene ID" value="AMTR_s00022p00250320"/>
</dbReference>
<dbReference type="GO" id="GO:0006950">
    <property type="term" value="P:response to stress"/>
    <property type="evidence" value="ECO:0000318"/>
    <property type="project" value="GO_Central"/>
</dbReference>
<dbReference type="InterPro" id="IPR036955">
    <property type="entry name" value="AP2/ERF_dom_sf"/>
</dbReference>
<proteinExistence type="inferred from homology"/>
<dbReference type="SMART" id="SM00380">
    <property type="entry name" value="AP2"/>
    <property type="match status" value="1"/>
</dbReference>
<dbReference type="Proteomes" id="UP000017836">
    <property type="component" value="Unassembled WGS sequence"/>
</dbReference>
<keyword evidence="10" id="KW-1185">Reference proteome</keyword>
<dbReference type="PROSITE" id="PS51032">
    <property type="entry name" value="AP2_ERF"/>
    <property type="match status" value="1"/>
</dbReference>
<dbReference type="FunFam" id="3.30.730.10:FF:000001">
    <property type="entry name" value="Ethylene-responsive transcription factor 2"/>
    <property type="match status" value="1"/>
</dbReference>
<evidence type="ECO:0000256" key="5">
    <source>
        <dbReference type="ARBA" id="ARBA00023242"/>
    </source>
</evidence>
<dbReference type="OMA" id="LPHMQPN"/>
<evidence type="ECO:0000256" key="1">
    <source>
        <dbReference type="ARBA" id="ARBA00004123"/>
    </source>
</evidence>
<dbReference type="OrthoDB" id="550883at2759"/>
<name>W1PUP9_AMBTC</name>
<dbReference type="Pfam" id="PF00847">
    <property type="entry name" value="AP2"/>
    <property type="match status" value="1"/>
</dbReference>
<dbReference type="CDD" id="cd00018">
    <property type="entry name" value="AP2"/>
    <property type="match status" value="1"/>
</dbReference>
<evidence type="ECO:0000259" key="8">
    <source>
        <dbReference type="PROSITE" id="PS51032"/>
    </source>
</evidence>
<evidence type="ECO:0000256" key="3">
    <source>
        <dbReference type="ARBA" id="ARBA00023125"/>
    </source>
</evidence>
<evidence type="ECO:0000256" key="6">
    <source>
        <dbReference type="ARBA" id="ARBA00024343"/>
    </source>
</evidence>
<protein>
    <recommendedName>
        <fullName evidence="8">AP2/ERF domain-containing protein</fullName>
    </recommendedName>
</protein>
<evidence type="ECO:0000256" key="2">
    <source>
        <dbReference type="ARBA" id="ARBA00023015"/>
    </source>
</evidence>